<dbReference type="OrthoDB" id="5983145at2759"/>
<reference evidence="2" key="2">
    <citation type="submission" date="2022-10" db="EMBL/GenBank/DDBJ databases">
        <authorList>
            <consortium name="ENA_rothamsted_submissions"/>
            <consortium name="culmorum"/>
            <person name="King R."/>
        </authorList>
    </citation>
    <scope>NUCLEOTIDE SEQUENCE</scope>
</reference>
<dbReference type="Proteomes" id="UP001153737">
    <property type="component" value="Chromosome 5"/>
</dbReference>
<reference evidence="2" key="1">
    <citation type="submission" date="2022-01" db="EMBL/GenBank/DDBJ databases">
        <authorList>
            <person name="King R."/>
        </authorList>
    </citation>
    <scope>NUCLEOTIDE SEQUENCE</scope>
</reference>
<evidence type="ECO:0000256" key="1">
    <source>
        <dbReference type="SAM" id="MobiDB-lite"/>
    </source>
</evidence>
<feature type="compositionally biased region" description="Basic and acidic residues" evidence="1">
    <location>
        <begin position="22"/>
        <end position="51"/>
    </location>
</feature>
<proteinExistence type="predicted"/>
<organism evidence="2 3">
    <name type="scientific">Phaedon cochleariae</name>
    <name type="common">Mustard beetle</name>
    <dbReference type="NCBI Taxonomy" id="80249"/>
    <lineage>
        <taxon>Eukaryota</taxon>
        <taxon>Metazoa</taxon>
        <taxon>Ecdysozoa</taxon>
        <taxon>Arthropoda</taxon>
        <taxon>Hexapoda</taxon>
        <taxon>Insecta</taxon>
        <taxon>Pterygota</taxon>
        <taxon>Neoptera</taxon>
        <taxon>Endopterygota</taxon>
        <taxon>Coleoptera</taxon>
        <taxon>Polyphaga</taxon>
        <taxon>Cucujiformia</taxon>
        <taxon>Chrysomeloidea</taxon>
        <taxon>Chrysomelidae</taxon>
        <taxon>Chrysomelinae</taxon>
        <taxon>Chrysomelini</taxon>
        <taxon>Phaedon</taxon>
    </lineage>
</organism>
<feature type="compositionally biased region" description="Basic and acidic residues" evidence="1">
    <location>
        <begin position="218"/>
        <end position="229"/>
    </location>
</feature>
<protein>
    <submittedName>
        <fullName evidence="2">Uncharacterized protein</fullName>
    </submittedName>
</protein>
<feature type="compositionally biased region" description="Acidic residues" evidence="1">
    <location>
        <begin position="182"/>
        <end position="199"/>
    </location>
</feature>
<dbReference type="InterPro" id="IPR038838">
    <property type="entry name" value="TRIR"/>
</dbReference>
<feature type="compositionally biased region" description="Basic residues" evidence="1">
    <location>
        <begin position="64"/>
        <end position="158"/>
    </location>
</feature>
<gene>
    <name evidence="2" type="ORF">PHAECO_LOCUS9239</name>
</gene>
<dbReference type="GO" id="GO:0008408">
    <property type="term" value="F:3'-5' exonuclease activity"/>
    <property type="evidence" value="ECO:0007669"/>
    <property type="project" value="InterPro"/>
</dbReference>
<keyword evidence="3" id="KW-1185">Reference proteome</keyword>
<feature type="region of interest" description="Disordered" evidence="1">
    <location>
        <begin position="1"/>
        <end position="205"/>
    </location>
</feature>
<evidence type="ECO:0000313" key="2">
    <source>
        <dbReference type="EMBL" id="CAG9821827.1"/>
    </source>
</evidence>
<name>A0A9N9X3Z2_PHACE</name>
<accession>A0A9N9X3Z2</accession>
<dbReference type="PANTHER" id="PTHR34753">
    <property type="entry name" value="TELOMERASE RNA COMPONENT INTERACTING RNASE"/>
    <property type="match status" value="1"/>
</dbReference>
<dbReference type="PANTHER" id="PTHR34753:SF1">
    <property type="entry name" value="TELOMERASE RNA COMPONENT INTERACTING RNASE"/>
    <property type="match status" value="1"/>
</dbReference>
<sequence length="301" mass="35968">MNPASRIWDIPPPPGTEEFELELSKKKDSAEKPEEKIEEKSSLRAIDRIDPYLKNPDYIDYEKRHPKKNRSRSRSKSKDRHRRRRYSRSRSRSRHRRSRSKSRRRRRRYSSSRSRSRSPGHRRSKHKRSRRRHSSSSRHSRSRSRSTSRSRHRRHRTKSPKEKSSSTARKSASEERPLPDADINEVDMKIEEEEEEDDTKDNVFKNDGSFLEMFKKIQEQQQQKVKEEPVTNPNEIKKPILPAFGKRRGGKVLKTGMVQKIRQPSEEENNAQDAWSIYMKEVRRYKEAHCDDDSKTRPLVK</sequence>
<dbReference type="GO" id="GO:0008409">
    <property type="term" value="F:5'-3' exonuclease activity"/>
    <property type="evidence" value="ECO:0007669"/>
    <property type="project" value="InterPro"/>
</dbReference>
<feature type="region of interest" description="Disordered" evidence="1">
    <location>
        <begin position="218"/>
        <end position="248"/>
    </location>
</feature>
<evidence type="ECO:0000313" key="3">
    <source>
        <dbReference type="Proteomes" id="UP001153737"/>
    </source>
</evidence>
<dbReference type="EMBL" id="OU896711">
    <property type="protein sequence ID" value="CAG9821827.1"/>
    <property type="molecule type" value="Genomic_DNA"/>
</dbReference>
<dbReference type="AlphaFoldDB" id="A0A9N9X3Z2"/>